<protein>
    <submittedName>
        <fullName evidence="6">Protein containing RagB/SusD domain protein</fullName>
    </submittedName>
</protein>
<dbReference type="InterPro" id="IPR012944">
    <property type="entry name" value="SusD_RagB_dom"/>
</dbReference>
<keyword evidence="3" id="KW-0472">Membrane</keyword>
<dbReference type="AlphaFoldDB" id="J9FV19"/>
<proteinExistence type="predicted"/>
<evidence type="ECO:0000256" key="1">
    <source>
        <dbReference type="ARBA" id="ARBA00004442"/>
    </source>
</evidence>
<accession>J9FV19</accession>
<keyword evidence="2" id="KW-0732">Signal</keyword>
<evidence type="ECO:0000256" key="3">
    <source>
        <dbReference type="ARBA" id="ARBA00023136"/>
    </source>
</evidence>
<dbReference type="EMBL" id="AMCI01008341">
    <property type="protein sequence ID" value="EJW91199.1"/>
    <property type="molecule type" value="Genomic_DNA"/>
</dbReference>
<dbReference type="GO" id="GO:0009279">
    <property type="term" value="C:cell outer membrane"/>
    <property type="evidence" value="ECO:0007669"/>
    <property type="project" value="UniProtKB-SubCell"/>
</dbReference>
<gene>
    <name evidence="6" type="ORF">EVA_20697</name>
</gene>
<name>J9FV19_9ZZZZ</name>
<dbReference type="Pfam" id="PF07980">
    <property type="entry name" value="SusD_RagB"/>
    <property type="match status" value="1"/>
</dbReference>
<dbReference type="Gene3D" id="1.25.40.390">
    <property type="match status" value="1"/>
</dbReference>
<comment type="caution">
    <text evidence="6">The sequence shown here is derived from an EMBL/GenBank/DDBJ whole genome shotgun (WGS) entry which is preliminary data.</text>
</comment>
<comment type="subcellular location">
    <subcellularLocation>
        <location evidence="1">Cell outer membrane</location>
    </subcellularLocation>
</comment>
<sequence>MQLEAERKNASVETPTPEVSRYFVKAAADEEEEEEFNDSAYKVVNVMDSIRNDRLDYIPANLQLPGAPANLDAQIEAVETLIADEMALECAFEGHRYYDLYRIARHKNMANPGDGTDWFAWLVSRRNLALKPYEQPQTKGDLYGKLKDMNNWYLANPKY</sequence>
<evidence type="ECO:0000256" key="2">
    <source>
        <dbReference type="ARBA" id="ARBA00022729"/>
    </source>
</evidence>
<evidence type="ECO:0000256" key="4">
    <source>
        <dbReference type="ARBA" id="ARBA00023237"/>
    </source>
</evidence>
<feature type="domain" description="RagB/SusD" evidence="5">
    <location>
        <begin position="74"/>
        <end position="127"/>
    </location>
</feature>
<organism evidence="6">
    <name type="scientific">gut metagenome</name>
    <dbReference type="NCBI Taxonomy" id="749906"/>
    <lineage>
        <taxon>unclassified sequences</taxon>
        <taxon>metagenomes</taxon>
        <taxon>organismal metagenomes</taxon>
    </lineage>
</organism>
<keyword evidence="4" id="KW-0998">Cell outer membrane</keyword>
<evidence type="ECO:0000259" key="5">
    <source>
        <dbReference type="Pfam" id="PF07980"/>
    </source>
</evidence>
<evidence type="ECO:0000313" key="6">
    <source>
        <dbReference type="EMBL" id="EJW91199.1"/>
    </source>
</evidence>
<reference evidence="6" key="1">
    <citation type="journal article" date="2012" name="PLoS ONE">
        <title>Gene sets for utilization of primary and secondary nutrition supplies in the distal gut of endangered iberian lynx.</title>
        <authorList>
            <person name="Alcaide M."/>
            <person name="Messina E."/>
            <person name="Richter M."/>
            <person name="Bargiela R."/>
            <person name="Peplies J."/>
            <person name="Huws S.A."/>
            <person name="Newbold C.J."/>
            <person name="Golyshin P.N."/>
            <person name="Simon M.A."/>
            <person name="Lopez G."/>
            <person name="Yakimov M.M."/>
            <person name="Ferrer M."/>
        </authorList>
    </citation>
    <scope>NUCLEOTIDE SEQUENCE</scope>
</reference>